<feature type="region of interest" description="Disordered" evidence="1">
    <location>
        <begin position="83"/>
        <end position="157"/>
    </location>
</feature>
<evidence type="ECO:0000256" key="1">
    <source>
        <dbReference type="SAM" id="MobiDB-lite"/>
    </source>
</evidence>
<feature type="chain" id="PRO_5034047654" evidence="2">
    <location>
        <begin position="26"/>
        <end position="157"/>
    </location>
</feature>
<evidence type="ECO:0000313" key="4">
    <source>
        <dbReference type="Proteomes" id="UP000616885"/>
    </source>
</evidence>
<accession>A0A8H7N9H5</accession>
<feature type="compositionally biased region" description="Polar residues" evidence="1">
    <location>
        <begin position="135"/>
        <end position="146"/>
    </location>
</feature>
<sequence>MITVSQILTPQGLLLWLCCVQKKYSSSGCRETWRLSTAEPPTSHPLICNDLLITHIDKDESISEGKTQPPACFLKSSPAVEKTSFSPFQDAPKKPPTLLSLPGEHQSRVPAPKSVAQSLKKPRLHRECNQGPGWSRQSGSTHTHYPQSIVIPAPEIQ</sequence>
<organism evidence="3 4">
    <name type="scientific">Bionectria ochroleuca</name>
    <name type="common">Gliocladium roseum</name>
    <dbReference type="NCBI Taxonomy" id="29856"/>
    <lineage>
        <taxon>Eukaryota</taxon>
        <taxon>Fungi</taxon>
        <taxon>Dikarya</taxon>
        <taxon>Ascomycota</taxon>
        <taxon>Pezizomycotina</taxon>
        <taxon>Sordariomycetes</taxon>
        <taxon>Hypocreomycetidae</taxon>
        <taxon>Hypocreales</taxon>
        <taxon>Bionectriaceae</taxon>
        <taxon>Clonostachys</taxon>
    </lineage>
</organism>
<protein>
    <submittedName>
        <fullName evidence="3">Uncharacterized protein</fullName>
    </submittedName>
</protein>
<proteinExistence type="predicted"/>
<dbReference type="EMBL" id="JADCTT010000005">
    <property type="protein sequence ID" value="KAF9751528.1"/>
    <property type="molecule type" value="Genomic_DNA"/>
</dbReference>
<gene>
    <name evidence="3" type="ORF">IM811_013322</name>
</gene>
<comment type="caution">
    <text evidence="3">The sequence shown here is derived from an EMBL/GenBank/DDBJ whole genome shotgun (WGS) entry which is preliminary data.</text>
</comment>
<feature type="signal peptide" evidence="2">
    <location>
        <begin position="1"/>
        <end position="25"/>
    </location>
</feature>
<dbReference type="AlphaFoldDB" id="A0A8H7N9H5"/>
<reference evidence="3" key="1">
    <citation type="submission" date="2020-10" db="EMBL/GenBank/DDBJ databases">
        <title>High-Quality Genome Resource of Clonostachys rosea strain S41 by Oxford Nanopore Long-Read Sequencing.</title>
        <authorList>
            <person name="Wang H."/>
        </authorList>
    </citation>
    <scope>NUCLEOTIDE SEQUENCE</scope>
    <source>
        <strain evidence="3">S41</strain>
    </source>
</reference>
<name>A0A8H7N9H5_BIOOC</name>
<dbReference type="Proteomes" id="UP000616885">
    <property type="component" value="Unassembled WGS sequence"/>
</dbReference>
<evidence type="ECO:0000313" key="3">
    <source>
        <dbReference type="EMBL" id="KAF9751528.1"/>
    </source>
</evidence>
<evidence type="ECO:0000256" key="2">
    <source>
        <dbReference type="SAM" id="SignalP"/>
    </source>
</evidence>
<keyword evidence="2" id="KW-0732">Signal</keyword>